<dbReference type="PANTHER" id="PTHR10285">
    <property type="entry name" value="URIDINE KINASE"/>
    <property type="match status" value="1"/>
</dbReference>
<evidence type="ECO:0000256" key="9">
    <source>
        <dbReference type="ARBA" id="ARBA00061312"/>
    </source>
</evidence>
<dbReference type="HOGENOM" id="CLU_056986_1_0_1"/>
<dbReference type="FunCoup" id="G8YRZ5">
    <property type="interactions" value="550"/>
</dbReference>
<accession>G8YRZ5</accession>
<feature type="domain" description="Zeta toxin" evidence="10">
    <location>
        <begin position="22"/>
        <end position="83"/>
    </location>
</feature>
<dbReference type="eggNOG" id="KOG2878">
    <property type="taxonomic scope" value="Eukaryota"/>
</dbReference>
<keyword evidence="4" id="KW-0808">Transferase</keyword>
<dbReference type="GO" id="GO:0005737">
    <property type="term" value="C:cytoplasm"/>
    <property type="evidence" value="ECO:0007669"/>
    <property type="project" value="UniProtKB-SubCell"/>
</dbReference>
<dbReference type="Proteomes" id="UP000005222">
    <property type="component" value="Chromosome C"/>
</dbReference>
<dbReference type="GO" id="GO:0005634">
    <property type="term" value="C:nucleus"/>
    <property type="evidence" value="ECO:0007669"/>
    <property type="project" value="UniProtKB-SubCell"/>
</dbReference>
<keyword evidence="8" id="KW-0539">Nucleus</keyword>
<gene>
    <name evidence="11" type="primary">Piso0_000953</name>
    <name evidence="11" type="ORF">GNLVRS01_PISO0C07658g</name>
</gene>
<evidence type="ECO:0000256" key="7">
    <source>
        <dbReference type="ARBA" id="ARBA00022840"/>
    </source>
</evidence>
<comment type="subcellular location">
    <subcellularLocation>
        <location evidence="2">Cytoplasm</location>
    </subcellularLocation>
    <subcellularLocation>
        <location evidence="1">Nucleus</location>
    </subcellularLocation>
</comment>
<sequence length="297" mass="34597">MSVFQKSKSFVNDIIHSSLDRKSSRPIIVAISGPQGSGKSFLTEKLAESIQQDHPQINVLQFSVDDFYLTHAEQQSLNKEAKESMGDNKLLQGRGLPGTHDLKSLIDAFSTLCDGSDVFLKLRLPTYDKGAFEGQGDRNDVSKWRIVDKKPDIILFEGWFNGYRSMDAQQLRLKYLTADNERSVMKRHSLYHLEYINDKLKAYEEIWSYFDYFIGLRTDEIKNVYQWRLEQEHTLKNLRPYKTGMSDEKVRAFVDRYMPVYEMYYDGFCDSVCVNAERHNLKLTIDKNRTLLKTILV</sequence>
<evidence type="ECO:0000313" key="12">
    <source>
        <dbReference type="Proteomes" id="UP000005222"/>
    </source>
</evidence>
<dbReference type="STRING" id="559304.G8YRZ5"/>
<dbReference type="EMBL" id="FO082057">
    <property type="protein sequence ID" value="CCE78332.1"/>
    <property type="molecule type" value="Genomic_DNA"/>
</dbReference>
<reference evidence="11 12" key="1">
    <citation type="journal article" date="2012" name="G3 (Bethesda)">
        <title>Pichia sorbitophila, an interspecies yeast hybrid reveals early steps of genome resolution following polyploidization.</title>
        <authorList>
            <person name="Leh Louis V."/>
            <person name="Despons L."/>
            <person name="Friedrich A."/>
            <person name="Martin T."/>
            <person name="Durrens P."/>
            <person name="Casaregola S."/>
            <person name="Neuveglise C."/>
            <person name="Fairhead C."/>
            <person name="Marck C."/>
            <person name="Cruz J.A."/>
            <person name="Straub M.L."/>
            <person name="Kugler V."/>
            <person name="Sacerdot C."/>
            <person name="Uzunov Z."/>
            <person name="Thierry A."/>
            <person name="Weiss S."/>
            <person name="Bleykasten C."/>
            <person name="De Montigny J."/>
            <person name="Jacques N."/>
            <person name="Jung P."/>
            <person name="Lemaire M."/>
            <person name="Mallet S."/>
            <person name="Morel G."/>
            <person name="Richard G.F."/>
            <person name="Sarkar A."/>
            <person name="Savel G."/>
            <person name="Schacherer J."/>
            <person name="Seret M.L."/>
            <person name="Talla E."/>
            <person name="Samson G."/>
            <person name="Jubin C."/>
            <person name="Poulain J."/>
            <person name="Vacherie B."/>
            <person name="Barbe V."/>
            <person name="Pelletier E."/>
            <person name="Sherman D.J."/>
            <person name="Westhof E."/>
            <person name="Weissenbach J."/>
            <person name="Baret P.V."/>
            <person name="Wincker P."/>
            <person name="Gaillardin C."/>
            <person name="Dujon B."/>
            <person name="Souciet J.L."/>
        </authorList>
    </citation>
    <scope>NUCLEOTIDE SEQUENCE [LARGE SCALE GENOMIC DNA]</scope>
    <source>
        <strain evidence="12">ATCC MYA-4447 / BCRC 22081 / CBS 7064 / NBRC 10061 / NRRL Y-12695</strain>
    </source>
</reference>
<evidence type="ECO:0000256" key="1">
    <source>
        <dbReference type="ARBA" id="ARBA00004123"/>
    </source>
</evidence>
<dbReference type="Gene3D" id="3.40.50.300">
    <property type="entry name" value="P-loop containing nucleotide triphosphate hydrolases"/>
    <property type="match status" value="1"/>
</dbReference>
<evidence type="ECO:0000256" key="2">
    <source>
        <dbReference type="ARBA" id="ARBA00004496"/>
    </source>
</evidence>
<evidence type="ECO:0000313" key="11">
    <source>
        <dbReference type="EMBL" id="CCE78332.1"/>
    </source>
</evidence>
<name>G8YRZ5_PICSO</name>
<proteinExistence type="inferred from homology"/>
<keyword evidence="6" id="KW-0418">Kinase</keyword>
<keyword evidence="5" id="KW-0547">Nucleotide-binding</keyword>
<dbReference type="InterPro" id="IPR027417">
    <property type="entry name" value="P-loop_NTPase"/>
</dbReference>
<comment type="similarity">
    <text evidence="9">Belongs to the GLYK kinase family.</text>
</comment>
<dbReference type="SUPFAM" id="SSF52540">
    <property type="entry name" value="P-loop containing nucleoside triphosphate hydrolases"/>
    <property type="match status" value="1"/>
</dbReference>
<keyword evidence="7" id="KW-0067">ATP-binding</keyword>
<dbReference type="GO" id="GO:0016301">
    <property type="term" value="F:kinase activity"/>
    <property type="evidence" value="ECO:0007669"/>
    <property type="project" value="UniProtKB-KW"/>
</dbReference>
<dbReference type="InterPro" id="IPR010488">
    <property type="entry name" value="Zeta_toxin_domain"/>
</dbReference>
<keyword evidence="3" id="KW-0963">Cytoplasm</keyword>
<evidence type="ECO:0000256" key="3">
    <source>
        <dbReference type="ARBA" id="ARBA00022490"/>
    </source>
</evidence>
<dbReference type="Pfam" id="PF06414">
    <property type="entry name" value="Zeta_toxin"/>
    <property type="match status" value="1"/>
</dbReference>
<evidence type="ECO:0000256" key="6">
    <source>
        <dbReference type="ARBA" id="ARBA00022777"/>
    </source>
</evidence>
<dbReference type="OMA" id="FWRSLHP"/>
<evidence type="ECO:0000259" key="10">
    <source>
        <dbReference type="Pfam" id="PF06414"/>
    </source>
</evidence>
<dbReference type="InParanoid" id="G8YRZ5"/>
<dbReference type="AlphaFoldDB" id="G8YRZ5"/>
<protein>
    <submittedName>
        <fullName evidence="11">Piso0_000953 protein</fullName>
    </submittedName>
</protein>
<dbReference type="FunFam" id="3.40.50.300:FF:001691">
    <property type="entry name" value="Probable ATP-dependent kinase TDA10"/>
    <property type="match status" value="1"/>
</dbReference>
<organism evidence="11 12">
    <name type="scientific">Pichia sorbitophila (strain ATCC MYA-4447 / BCRC 22081 / CBS 7064 / NBRC 10061 / NRRL Y-12695)</name>
    <name type="common">Hybrid yeast</name>
    <dbReference type="NCBI Taxonomy" id="559304"/>
    <lineage>
        <taxon>Eukaryota</taxon>
        <taxon>Fungi</taxon>
        <taxon>Dikarya</taxon>
        <taxon>Ascomycota</taxon>
        <taxon>Saccharomycotina</taxon>
        <taxon>Pichiomycetes</taxon>
        <taxon>Debaryomycetaceae</taxon>
        <taxon>Millerozyma</taxon>
    </lineage>
</organism>
<evidence type="ECO:0000256" key="8">
    <source>
        <dbReference type="ARBA" id="ARBA00023242"/>
    </source>
</evidence>
<evidence type="ECO:0000256" key="4">
    <source>
        <dbReference type="ARBA" id="ARBA00022679"/>
    </source>
</evidence>
<evidence type="ECO:0000256" key="5">
    <source>
        <dbReference type="ARBA" id="ARBA00022741"/>
    </source>
</evidence>
<keyword evidence="12" id="KW-1185">Reference proteome</keyword>
<dbReference type="GO" id="GO:0005524">
    <property type="term" value="F:ATP binding"/>
    <property type="evidence" value="ECO:0007669"/>
    <property type="project" value="UniProtKB-KW"/>
</dbReference>
<dbReference type="OrthoDB" id="347435at2759"/>